<accession>A0ABN7UIJ6</accession>
<evidence type="ECO:0000313" key="1">
    <source>
        <dbReference type="EMBL" id="CAG8595178.1"/>
    </source>
</evidence>
<gene>
    <name evidence="1" type="ORF">GMARGA_LOCUS6603</name>
</gene>
<dbReference type="Proteomes" id="UP000789901">
    <property type="component" value="Unassembled WGS sequence"/>
</dbReference>
<comment type="caution">
    <text evidence="1">The sequence shown here is derived from an EMBL/GenBank/DDBJ whole genome shotgun (WGS) entry which is preliminary data.</text>
</comment>
<protein>
    <submittedName>
        <fullName evidence="1">24478_t:CDS:1</fullName>
    </submittedName>
</protein>
<keyword evidence="2" id="KW-1185">Reference proteome</keyword>
<organism evidence="1 2">
    <name type="scientific">Gigaspora margarita</name>
    <dbReference type="NCBI Taxonomy" id="4874"/>
    <lineage>
        <taxon>Eukaryota</taxon>
        <taxon>Fungi</taxon>
        <taxon>Fungi incertae sedis</taxon>
        <taxon>Mucoromycota</taxon>
        <taxon>Glomeromycotina</taxon>
        <taxon>Glomeromycetes</taxon>
        <taxon>Diversisporales</taxon>
        <taxon>Gigasporaceae</taxon>
        <taxon>Gigaspora</taxon>
    </lineage>
</organism>
<sequence>PDWLQRSIKTNNTSRCQYANSIAIAQNNDKELEAEVGYEGRVKANKNKNKPFKIESKDKIEVDKDVTKLEKKSDINGISIKSQALLYYQKLVGAAKTSHVNGIIKHRIAIKNDAKKNKNRPKDDEPKLGLKKEDSNGLYNLKLCLQNGASVIKEERVNRRLQDLSDNYPPSKNMNIRTNSAKLVFKNKSVNNYRSRDQIKRISLKKDVENHIKKKFNSSITVRYKISNDKDGKKHNKKRL</sequence>
<proteinExistence type="predicted"/>
<evidence type="ECO:0000313" key="2">
    <source>
        <dbReference type="Proteomes" id="UP000789901"/>
    </source>
</evidence>
<name>A0ABN7UIJ6_GIGMA</name>
<dbReference type="EMBL" id="CAJVQB010003027">
    <property type="protein sequence ID" value="CAG8595178.1"/>
    <property type="molecule type" value="Genomic_DNA"/>
</dbReference>
<feature type="non-terminal residue" evidence="1">
    <location>
        <position position="1"/>
    </location>
</feature>
<reference evidence="1 2" key="1">
    <citation type="submission" date="2021-06" db="EMBL/GenBank/DDBJ databases">
        <authorList>
            <person name="Kallberg Y."/>
            <person name="Tangrot J."/>
            <person name="Rosling A."/>
        </authorList>
    </citation>
    <scope>NUCLEOTIDE SEQUENCE [LARGE SCALE GENOMIC DNA]</scope>
    <source>
        <strain evidence="1 2">120-4 pot B 10/14</strain>
    </source>
</reference>